<evidence type="ECO:0000256" key="11">
    <source>
        <dbReference type="ARBA" id="ARBA00046822"/>
    </source>
</evidence>
<evidence type="ECO:0000256" key="9">
    <source>
        <dbReference type="ARBA" id="ARBA00023109"/>
    </source>
</evidence>
<keyword evidence="4 13" id="KW-1048">Host nucleus</keyword>
<dbReference type="PROSITE" id="PS00116">
    <property type="entry name" value="DNA_POLYMERASE_B"/>
    <property type="match status" value="1"/>
</dbReference>
<comment type="catalytic activity">
    <reaction evidence="12 13 14 15">
        <text>DNA(n) + a 2'-deoxyribonucleoside 5'-triphosphate = DNA(n+1) + diphosphate</text>
        <dbReference type="Rhea" id="RHEA:22508"/>
        <dbReference type="Rhea" id="RHEA-COMP:17339"/>
        <dbReference type="Rhea" id="RHEA-COMP:17340"/>
        <dbReference type="ChEBI" id="CHEBI:33019"/>
        <dbReference type="ChEBI" id="CHEBI:61560"/>
        <dbReference type="ChEBI" id="CHEBI:173112"/>
        <dbReference type="EC" id="2.7.7.7"/>
    </reaction>
</comment>
<dbReference type="EC" id="2.7.7.7" evidence="13 14"/>
<dbReference type="SUPFAM" id="SSF56672">
    <property type="entry name" value="DNA/RNA polymerases"/>
    <property type="match status" value="1"/>
</dbReference>
<gene>
    <name evidence="13" type="primary">POL</name>
</gene>
<dbReference type="GO" id="GO:0003887">
    <property type="term" value="F:DNA-directed DNA polymerase activity"/>
    <property type="evidence" value="ECO:0007669"/>
    <property type="project" value="UniProtKB-UniRule"/>
</dbReference>
<feature type="region of interest" description="Disordered" evidence="16">
    <location>
        <begin position="723"/>
        <end position="751"/>
    </location>
</feature>
<evidence type="ECO:0000256" key="5">
    <source>
        <dbReference type="ARBA" id="ARBA00022679"/>
    </source>
</evidence>
<organism evidence="18">
    <name type="scientific">Bovine adenovirus B serotype 3</name>
    <name type="common">BAdV-3</name>
    <name type="synonym">Mastadenovirus bos3</name>
    <dbReference type="NCBI Taxonomy" id="10510"/>
    <lineage>
        <taxon>Viruses</taxon>
        <taxon>Varidnaviria</taxon>
        <taxon>Bamfordvirae</taxon>
        <taxon>Preplasmiviricota</taxon>
        <taxon>Polisuviricotina</taxon>
        <taxon>Pharingeaviricetes</taxon>
        <taxon>Rowavirales</taxon>
        <taxon>Adenoviridae</taxon>
        <taxon>Mastadenovirus</taxon>
        <taxon>Mastadenovirus bostertium</taxon>
        <taxon>Bovine mastadenovirus B</taxon>
    </lineage>
</organism>
<dbReference type="InterPro" id="IPR012337">
    <property type="entry name" value="RNaseH-like_sf"/>
</dbReference>
<dbReference type="InterPro" id="IPR014382">
    <property type="entry name" value="DNA-dir_DNA_pol_B_adenovir"/>
</dbReference>
<dbReference type="Gene3D" id="3.90.1600.10">
    <property type="entry name" value="Palm domain of DNA polymerase"/>
    <property type="match status" value="2"/>
</dbReference>
<dbReference type="SUPFAM" id="SSF53098">
    <property type="entry name" value="Ribonuclease H-like"/>
    <property type="match status" value="1"/>
</dbReference>
<name>A0A9W3IMV7_ADEB3</name>
<dbReference type="GO" id="GO:0039693">
    <property type="term" value="P:viral DNA genome replication"/>
    <property type="evidence" value="ECO:0007669"/>
    <property type="project" value="UniProtKB-UniRule"/>
</dbReference>
<evidence type="ECO:0000256" key="15">
    <source>
        <dbReference type="RuleBase" id="RU000442"/>
    </source>
</evidence>
<evidence type="ECO:0000256" key="3">
    <source>
        <dbReference type="ARBA" id="ARBA00005755"/>
    </source>
</evidence>
<evidence type="ECO:0000313" key="18">
    <source>
        <dbReference type="EMBL" id="AEW91332.1"/>
    </source>
</evidence>
<evidence type="ECO:0000259" key="17">
    <source>
        <dbReference type="Pfam" id="PF03175"/>
    </source>
</evidence>
<accession>A0A9W3IMV7</accession>
<dbReference type="Pfam" id="PF03175">
    <property type="entry name" value="DNA_pol_B_2"/>
    <property type="match status" value="1"/>
</dbReference>
<dbReference type="EMBL" id="JN381195">
    <property type="protein sequence ID" value="AEW91332.1"/>
    <property type="molecule type" value="Genomic_DNA"/>
</dbReference>
<dbReference type="HAMAP" id="MF_04055">
    <property type="entry name" value="ADV_DPOL"/>
    <property type="match status" value="1"/>
</dbReference>
<proteinExistence type="inferred from homology"/>
<comment type="miscellaneous">
    <text evidence="13">This DNA polymerase requires a protein as a primer.</text>
</comment>
<evidence type="ECO:0000256" key="10">
    <source>
        <dbReference type="ARBA" id="ARBA00023125"/>
    </source>
</evidence>
<sequence length="1023" mass="117757">MCVYKTYKGKLKITSIPARADRPRLPFPLNFLIHKRKLYLIDTIAEVQRCTDCGSYFKQMHTCSTRRRDFYFHHINTQSSDWWEEIKFFPLGAHPDTRRLFVVYDVETYTWHGSFGKQLMPFMLVFTVFGDAQLCEQAVNIAKKQKWSSWPKQANTFYYLNPQRNKVGSLFKQYRDALQEAASTLLWRQFLADNPFLENLCLKLGYVHASDIPFEELCKLELKGQPTFLEVYVVGHNINGFDEIVLAAQVINNKQGIPAAFKVSRNFMPRCGKILFNDLTFALPNPTHAPRKDFKDWEEGTPTSADYKFQFVKFMVRDTFALTHTSLRNAAAAYALPVEKGCCPYKAVNEFYMLGTYRTDADSFPQRDYWSSEEEYLLNKSLWLQENSGTYDIVQRTLDYCAMDVLVTAELVKKLQASYLDFVHTSVGLPHCNFNVLQRPTISSNSHAIFRQVVYRSQRPNKSSLGNFLLAPSNEMYDYVRESIRGGRCYPTYIGVLTEAIYVYDICGMYASALTHPFPAGKPLNPFDRALAIKNWQNRLDQLHRPIDYFDRTLLPAIFTIDADPPPEAFLDVIPPFCSRKGGRLCWTNETLRGEVVTCLDAITLHNRGWRVQILNDPRTTVFPQWACLARDYVQLNIAAKERADKEKNQTLRSIAKLLSNALYGSFATKLDNRVTVFSDQMEDRYVKGISDGTYDIKSTAFVETDNLSSSVMSELKITYSPGKQQTDATRKHRQCTPTSNSSSDEDAPFYTLGDPQDHHVTYTYKPITFLEADDSALCLHTLQKKSSLIFNNRYPSHIASFVLAWTRAFVSEWADILYLEDRGTPLEDRTLKFVYGDTDSMFLTQRGKELMDTRGKHRLKGKNRPLVFDPTNPQLTWLVECETQCPHCHGDAHSQESVFLAPKLYALKNIYCPTCRAESSGKLRAKGHATSQLSYDLLVTCYYSTEQLGGEKFGTSRLSLRRSLVSRQTHQQPFTVTETTLARTLRPWKDRTLRAIDRHRLAPYSNSHPNPRNKELCWMEMY</sequence>
<evidence type="ECO:0000256" key="6">
    <source>
        <dbReference type="ARBA" id="ARBA00022695"/>
    </source>
</evidence>
<dbReference type="InterPro" id="IPR017964">
    <property type="entry name" value="DNA-dir_DNA_pol_B_CS"/>
</dbReference>
<evidence type="ECO:0000256" key="12">
    <source>
        <dbReference type="ARBA" id="ARBA00049244"/>
    </source>
</evidence>
<dbReference type="GO" id="GO:0042025">
    <property type="term" value="C:host cell nucleus"/>
    <property type="evidence" value="ECO:0007669"/>
    <property type="project" value="UniProtKB-SubCell"/>
</dbReference>
<dbReference type="Gene3D" id="1.10.287.690">
    <property type="entry name" value="Helix hairpin bin"/>
    <property type="match status" value="1"/>
</dbReference>
<dbReference type="InterPro" id="IPR043502">
    <property type="entry name" value="DNA/RNA_pol_sf"/>
</dbReference>
<dbReference type="SMART" id="SM00486">
    <property type="entry name" value="POLBc"/>
    <property type="match status" value="1"/>
</dbReference>
<dbReference type="PRINTS" id="PR00106">
    <property type="entry name" value="DNAPOLB"/>
</dbReference>
<feature type="domain" description="DNA-directed DNA polymerase family B mitochondria/virus" evidence="17">
    <location>
        <begin position="264"/>
        <end position="744"/>
    </location>
</feature>
<dbReference type="GO" id="GO:0000166">
    <property type="term" value="F:nucleotide binding"/>
    <property type="evidence" value="ECO:0007669"/>
    <property type="project" value="UniProtKB-UniRule"/>
</dbReference>
<keyword evidence="8 13" id="KW-0239">DNA-directed DNA polymerase</keyword>
<dbReference type="GO" id="GO:0006261">
    <property type="term" value="P:DNA-templated DNA replication"/>
    <property type="evidence" value="ECO:0007669"/>
    <property type="project" value="UniProtKB-UniRule"/>
</dbReference>
<comment type="subunit">
    <text evidence="11 13">Heterodimer with the terminal protein; this heterodimer binds to bp 9 to 18 of the genome. Forms a complex with viral pTP, DBP and hosts NFIA and POU2F1/OCT1 for initiation of replication.</text>
</comment>
<evidence type="ECO:0000256" key="16">
    <source>
        <dbReference type="SAM" id="MobiDB-lite"/>
    </source>
</evidence>
<dbReference type="InterPro" id="IPR006172">
    <property type="entry name" value="DNA-dir_DNA_pol_B"/>
</dbReference>
<evidence type="ECO:0000256" key="7">
    <source>
        <dbReference type="ARBA" id="ARBA00022705"/>
    </source>
</evidence>
<protein>
    <recommendedName>
        <fullName evidence="13 14">DNA polymerase</fullName>
        <ecNumber evidence="13 14">2.7.7.7</ecNumber>
    </recommendedName>
</protein>
<keyword evidence="6 13" id="KW-0548">Nucleotidyltransferase</keyword>
<keyword evidence="7 13" id="KW-0235">DNA replication</keyword>
<evidence type="ECO:0000256" key="14">
    <source>
        <dbReference type="PIRNR" id="PIRNR000788"/>
    </source>
</evidence>
<reference evidence="18" key="1">
    <citation type="journal article" date="2011" name="Virol. J.">
        <title>Isolation, identification, and complete genome sequence of a bovine adenovirus type 3 from cattle in China.</title>
        <authorList>
            <person name="Zhu Y.M."/>
            <person name="Yu Z."/>
            <person name="Cai H."/>
            <person name="Gao Y.R."/>
            <person name="Dong X.M."/>
            <person name="Li Z.L."/>
            <person name="Shi H.F."/>
            <person name="Meng Q.F."/>
            <person name="Lu C."/>
            <person name="Xue F."/>
        </authorList>
    </citation>
    <scope>NUCLEOTIDE SEQUENCE [LARGE SCALE GENOMIC DNA]</scope>
    <source>
        <strain evidence="18">HLJ0955</strain>
    </source>
</reference>
<organismHost>
    <name type="scientific">Bos taurus</name>
    <name type="common">Bovine</name>
    <dbReference type="NCBI Taxonomy" id="9913"/>
</organismHost>
<comment type="subcellular location">
    <subcellularLocation>
        <location evidence="2 13">Host nucleus</location>
    </subcellularLocation>
</comment>
<dbReference type="InterPro" id="IPR023211">
    <property type="entry name" value="DNA_pol_palm_dom_sf"/>
</dbReference>
<dbReference type="Gene3D" id="3.30.1770.10">
    <property type="entry name" value="TPR 1 domain of DNA polymerase"/>
    <property type="match status" value="1"/>
</dbReference>
<keyword evidence="10 13" id="KW-0238">DNA-binding</keyword>
<comment type="similarity">
    <text evidence="3 13 14 15">Belongs to the DNA polymerase type-B family.</text>
</comment>
<keyword evidence="5 13" id="KW-0808">Transferase</keyword>
<evidence type="ECO:0000256" key="4">
    <source>
        <dbReference type="ARBA" id="ARBA00022562"/>
    </source>
</evidence>
<evidence type="ECO:0000256" key="8">
    <source>
        <dbReference type="ARBA" id="ARBA00022932"/>
    </source>
</evidence>
<evidence type="ECO:0000256" key="13">
    <source>
        <dbReference type="HAMAP-Rule" id="MF_04055"/>
    </source>
</evidence>
<dbReference type="InterPro" id="IPR004868">
    <property type="entry name" value="DNA-dir_DNA_pol_B_mt/vir"/>
</dbReference>
<dbReference type="GO" id="GO:0008408">
    <property type="term" value="F:3'-5' exonuclease activity"/>
    <property type="evidence" value="ECO:0007669"/>
    <property type="project" value="UniProtKB-UniRule"/>
</dbReference>
<keyword evidence="9 13" id="KW-1194">Viral DNA replication</keyword>
<dbReference type="PIRSF" id="PIRSF000788">
    <property type="entry name" value="DPol_ADV"/>
    <property type="match status" value="1"/>
</dbReference>
<evidence type="ECO:0000256" key="2">
    <source>
        <dbReference type="ARBA" id="ARBA00004147"/>
    </source>
</evidence>
<evidence type="ECO:0000256" key="1">
    <source>
        <dbReference type="ARBA" id="ARBA00003123"/>
    </source>
</evidence>
<dbReference type="GO" id="GO:0003677">
    <property type="term" value="F:DNA binding"/>
    <property type="evidence" value="ECO:0007669"/>
    <property type="project" value="UniProtKB-UniRule"/>
</dbReference>
<comment type="function">
    <text evidence="1 13">Eukaryotic-type DNA polymerase involved in viral genomic replication. DNA synthesis is protein primed, and acts in a strand displacement replication. Assembles in complex with viral pTP, DBP, host NFIA and host POU2F1/OCT1 on viral origin of replication. The polymerase covalently transfers dCMP onto pTP, thereby initiating complementary strand synthesis.</text>
</comment>